<dbReference type="EMBL" id="MIKF01000201">
    <property type="protein sequence ID" value="RTE74977.1"/>
    <property type="molecule type" value="Genomic_DNA"/>
</dbReference>
<proteinExistence type="predicted"/>
<evidence type="ECO:0000256" key="1">
    <source>
        <dbReference type="SAM" id="MobiDB-lite"/>
    </source>
</evidence>
<dbReference type="Proteomes" id="UP000287124">
    <property type="component" value="Unassembled WGS sequence"/>
</dbReference>
<gene>
    <name evidence="2" type="ORF">BHE90_010558</name>
</gene>
<protein>
    <submittedName>
        <fullName evidence="2">Uncharacterized protein</fullName>
    </submittedName>
</protein>
<dbReference type="AlphaFoldDB" id="A0A430LGZ4"/>
<accession>A0A430LGZ4</accession>
<feature type="compositionally biased region" description="Low complexity" evidence="1">
    <location>
        <begin position="162"/>
        <end position="176"/>
    </location>
</feature>
<evidence type="ECO:0000313" key="2">
    <source>
        <dbReference type="EMBL" id="RTE74977.1"/>
    </source>
</evidence>
<feature type="region of interest" description="Disordered" evidence="1">
    <location>
        <begin position="89"/>
        <end position="223"/>
    </location>
</feature>
<reference evidence="2 3" key="1">
    <citation type="submission" date="2017-06" db="EMBL/GenBank/DDBJ databases">
        <title>Comparative genomic analysis of Ambrosia Fusariam Clade fungi.</title>
        <authorList>
            <person name="Stajich J.E."/>
            <person name="Carrillo J."/>
            <person name="Kijimoto T."/>
            <person name="Eskalen A."/>
            <person name="O'Donnell K."/>
            <person name="Kasson M."/>
        </authorList>
    </citation>
    <scope>NUCLEOTIDE SEQUENCE [LARGE SCALE GENOMIC DNA]</scope>
    <source>
        <strain evidence="2 3">UCR1854</strain>
    </source>
</reference>
<keyword evidence="3" id="KW-1185">Reference proteome</keyword>
<organism evidence="2 3">
    <name type="scientific">Fusarium euwallaceae</name>
    <dbReference type="NCBI Taxonomy" id="1147111"/>
    <lineage>
        <taxon>Eukaryota</taxon>
        <taxon>Fungi</taxon>
        <taxon>Dikarya</taxon>
        <taxon>Ascomycota</taxon>
        <taxon>Pezizomycotina</taxon>
        <taxon>Sordariomycetes</taxon>
        <taxon>Hypocreomycetidae</taxon>
        <taxon>Hypocreales</taxon>
        <taxon>Nectriaceae</taxon>
        <taxon>Fusarium</taxon>
        <taxon>Fusarium solani species complex</taxon>
    </lineage>
</organism>
<name>A0A430LGZ4_9HYPO</name>
<evidence type="ECO:0000313" key="3">
    <source>
        <dbReference type="Proteomes" id="UP000287124"/>
    </source>
</evidence>
<sequence>MAEPWMKFHPFKWSLQECLPVILEGFWRVIVLRLMLVMLLEANNPWPFASAAMASDPLLQQHHHPVRTNSVSASKDKERHYSYECKAASQERPYVSRPSRSQQFRNPKLVPKLTNDKLNPLEKKEGVADEQLAKAEAERARKREREERDDELIEFAAKRPRSVSSHSVSTISTGASRSPSPARERTRSPPLARHSRSPYSDEDTGPRGGRRDDSRIGAGARGLSTSPGDLCLVTVALLRTMTAETATDLGNLFHLERTTDSPGGKGGIHRSLEDPMKIDLNILASRGHPSIGDDDLKGQIDAILGQDGRGNLVGEVMEGATAAGARLQMISLGSAA</sequence>
<dbReference type="Pfam" id="PF13917">
    <property type="entry name" value="zf-CCHC_3"/>
    <property type="match status" value="1"/>
</dbReference>
<comment type="caution">
    <text evidence="2">The sequence shown here is derived from an EMBL/GenBank/DDBJ whole genome shotgun (WGS) entry which is preliminary data.</text>
</comment>
<feature type="compositionally biased region" description="Basic and acidic residues" evidence="1">
    <location>
        <begin position="119"/>
        <end position="146"/>
    </location>
</feature>